<evidence type="ECO:0000256" key="8">
    <source>
        <dbReference type="ARBA" id="ARBA00023326"/>
    </source>
</evidence>
<dbReference type="Pfam" id="PF03639">
    <property type="entry name" value="Glyco_hydro_81"/>
    <property type="match status" value="1"/>
</dbReference>
<gene>
    <name evidence="12" type="ORF">PG991_007919</name>
</gene>
<evidence type="ECO:0000256" key="3">
    <source>
        <dbReference type="ARBA" id="ARBA00012780"/>
    </source>
</evidence>
<sequence>MWLFHLLTLLQINFGHSSPLLRPASERPVEEPGLSRIKRGGYQEGYLPLPIIANPYQEGYQPVAVVTSSTPSGTVQILPPAVSLRPDTTGKVIEALETEGRASIPPFPTDRIPEPTSLLVPFGPVSKPLSAPTMAEAAASSDIFRHPIATHAPSADFEVRKDHPVPRLGVTGNGPHQTNKFYANFFLGNQNAPTYLHPYSVAWAKGQGATSSWGLAVSHIEASQRVYGQNSPDTGAAKYFLNPVGIQSLCLSAIELGSSTALTVDTMEPQSVNINLLDKANGKALVSFPLVQGMAFVTAIYHGSTPAISTGIFFKTVTKSTKGPKHGVTKYTIYLEDGKVWHVYAYSERGDSFDLQVINNAHAKAAKPYHGIIQIIKDPGNAESLIDAASGAYPTGVTLSGTSSGNKGTYTFQYKRAGVFGGKLMMYALPHHVESFDTETHGAVTKVQLQTTTKGMATAVFADSWTMVEPNMPTSMGFAPWDPVTGSKATVKANLVNEILPMALKEISQNVDQQSNQNSMYFSGKALAKFAHLCYAVHDMLRNQKLAQTGLANLKAAFGRFVANKQQFPLYYESAWGGIVSSATYQTGNSGADFGNTYYNDHHFHYGYFILTAAIIGHLDPTWLTKANVDYVNTLVRDVANPSSADKYFPVYRNFDWYHGHSWAHGLYETLDGKDQESSSEDAMHAYAIKMWGHTIKDGNMEARGNLMLAIITRSLAQYYLYTSDNKVQPSNFIGNRVAGILFENKCDHTTYFGANIEYVQGIHMIPLLPSSKLTRAPRFVQEEWNTYFDKGRADKVEGGWRGILYGNLATVDPRSAWAFFTAKNFDPSWLDGGASLTWYQSYAAGKLKLLRPRSHRTLELIHFMAQLFSKRQKPKKRTALDEIRMTNTMHIDEVTHLCGNQRRTE</sequence>
<evidence type="ECO:0000313" key="12">
    <source>
        <dbReference type="EMBL" id="KAK8018729.1"/>
    </source>
</evidence>
<dbReference type="Gene3D" id="2.70.98.30">
    <property type="entry name" value="Golgi alpha-mannosidase II, domain 4"/>
    <property type="match status" value="1"/>
</dbReference>
<keyword evidence="13" id="KW-1185">Reference proteome</keyword>
<evidence type="ECO:0000256" key="7">
    <source>
        <dbReference type="ARBA" id="ARBA00023316"/>
    </source>
</evidence>
<dbReference type="EC" id="3.2.1.39" evidence="3"/>
<proteinExistence type="inferred from homology"/>
<dbReference type="Gene3D" id="1.10.287.1170">
    <property type="entry name" value="glycoside hydrolase family 81 endo-[beta] glucanase"/>
    <property type="match status" value="1"/>
</dbReference>
<keyword evidence="9" id="KW-0732">Signal</keyword>
<evidence type="ECO:0000256" key="4">
    <source>
        <dbReference type="ARBA" id="ARBA00022801"/>
    </source>
</evidence>
<dbReference type="EMBL" id="JAQQWI010000010">
    <property type="protein sequence ID" value="KAK8018729.1"/>
    <property type="molecule type" value="Genomic_DNA"/>
</dbReference>
<keyword evidence="7" id="KW-0961">Cell wall biogenesis/degradation</keyword>
<dbReference type="Proteomes" id="UP001396898">
    <property type="component" value="Unassembled WGS sequence"/>
</dbReference>
<evidence type="ECO:0000256" key="2">
    <source>
        <dbReference type="ARBA" id="ARBA00010730"/>
    </source>
</evidence>
<feature type="chain" id="PRO_5045047578" description="glucan endo-1,3-beta-D-glucosidase" evidence="9">
    <location>
        <begin position="18"/>
        <end position="906"/>
    </location>
</feature>
<name>A0ABR1RUU1_9PEZI</name>
<dbReference type="PROSITE" id="PS52008">
    <property type="entry name" value="GH81"/>
    <property type="match status" value="1"/>
</dbReference>
<evidence type="ECO:0000259" key="11">
    <source>
        <dbReference type="Pfam" id="PF17652"/>
    </source>
</evidence>
<reference evidence="12 13" key="1">
    <citation type="submission" date="2023-01" db="EMBL/GenBank/DDBJ databases">
        <title>Analysis of 21 Apiospora genomes using comparative genomics revels a genus with tremendous synthesis potential of carbohydrate active enzymes and secondary metabolites.</title>
        <authorList>
            <person name="Sorensen T."/>
        </authorList>
    </citation>
    <scope>NUCLEOTIDE SEQUENCE [LARGE SCALE GENOMIC DNA]</scope>
    <source>
        <strain evidence="12 13">CBS 20057</strain>
    </source>
</reference>
<keyword evidence="8" id="KW-0624">Polysaccharide degradation</keyword>
<accession>A0ABR1RUU1</accession>
<dbReference type="InterPro" id="IPR040720">
    <property type="entry name" value="GH81_C"/>
</dbReference>
<feature type="signal peptide" evidence="9">
    <location>
        <begin position="1"/>
        <end position="17"/>
    </location>
</feature>
<comment type="catalytic activity">
    <reaction evidence="1">
        <text>Hydrolysis of (1-&gt;3)-beta-D-glucosidic linkages in (1-&gt;3)-beta-D-glucans.</text>
        <dbReference type="EC" id="3.2.1.39"/>
    </reaction>
</comment>
<evidence type="ECO:0000313" key="13">
    <source>
        <dbReference type="Proteomes" id="UP001396898"/>
    </source>
</evidence>
<dbReference type="PANTHER" id="PTHR31983:SF0">
    <property type="entry name" value="GLUCAN ENDO-1,3-BETA-D-GLUCOSIDASE 2"/>
    <property type="match status" value="1"/>
</dbReference>
<keyword evidence="4" id="KW-0378">Hydrolase</keyword>
<dbReference type="Pfam" id="PF17652">
    <property type="entry name" value="Glyco_hydro81C"/>
    <property type="match status" value="1"/>
</dbReference>
<dbReference type="PANTHER" id="PTHR31983">
    <property type="entry name" value="ENDO-1,3(4)-BETA-GLUCANASE 1"/>
    <property type="match status" value="1"/>
</dbReference>
<keyword evidence="6" id="KW-0326">Glycosidase</keyword>
<protein>
    <recommendedName>
        <fullName evidence="3">glucan endo-1,3-beta-D-glucosidase</fullName>
        <ecNumber evidence="3">3.2.1.39</ecNumber>
    </recommendedName>
</protein>
<evidence type="ECO:0000256" key="9">
    <source>
        <dbReference type="SAM" id="SignalP"/>
    </source>
</evidence>
<comment type="caution">
    <text evidence="12">The sequence shown here is derived from an EMBL/GenBank/DDBJ whole genome shotgun (WGS) entry which is preliminary data.</text>
</comment>
<dbReference type="InterPro" id="IPR040451">
    <property type="entry name" value="GH81_N"/>
</dbReference>
<dbReference type="InterPro" id="IPR005200">
    <property type="entry name" value="Endo-beta-glucanase"/>
</dbReference>
<evidence type="ECO:0000256" key="1">
    <source>
        <dbReference type="ARBA" id="ARBA00000382"/>
    </source>
</evidence>
<comment type="similarity">
    <text evidence="2">Belongs to the glycosyl hydrolase 81 family.</text>
</comment>
<evidence type="ECO:0000256" key="5">
    <source>
        <dbReference type="ARBA" id="ARBA00023277"/>
    </source>
</evidence>
<evidence type="ECO:0000256" key="6">
    <source>
        <dbReference type="ARBA" id="ARBA00023295"/>
    </source>
</evidence>
<feature type="domain" description="Glycosyl hydrolase family 81 N-terminal" evidence="10">
    <location>
        <begin position="163"/>
        <end position="483"/>
    </location>
</feature>
<organism evidence="12 13">
    <name type="scientific">Apiospora marii</name>
    <dbReference type="NCBI Taxonomy" id="335849"/>
    <lineage>
        <taxon>Eukaryota</taxon>
        <taxon>Fungi</taxon>
        <taxon>Dikarya</taxon>
        <taxon>Ascomycota</taxon>
        <taxon>Pezizomycotina</taxon>
        <taxon>Sordariomycetes</taxon>
        <taxon>Xylariomycetidae</taxon>
        <taxon>Amphisphaeriales</taxon>
        <taxon>Apiosporaceae</taxon>
        <taxon>Apiospora</taxon>
    </lineage>
</organism>
<feature type="domain" description="Glycosyl hydrolase family 81 C-terminal" evidence="11">
    <location>
        <begin position="491"/>
        <end position="840"/>
    </location>
</feature>
<keyword evidence="5" id="KW-0119">Carbohydrate metabolism</keyword>
<evidence type="ECO:0000259" key="10">
    <source>
        <dbReference type="Pfam" id="PF03639"/>
    </source>
</evidence>